<evidence type="ECO:0000256" key="2">
    <source>
        <dbReference type="ARBA" id="ARBA00023125"/>
    </source>
</evidence>
<reference evidence="5 6" key="1">
    <citation type="submission" date="2016-10" db="EMBL/GenBank/DDBJ databases">
        <authorList>
            <person name="de Groot N.N."/>
        </authorList>
    </citation>
    <scope>NUCLEOTIDE SEQUENCE [LARGE SCALE GENOMIC DNA]</scope>
    <source>
        <strain evidence="5 6">CGMCC 4.2022</strain>
    </source>
</reference>
<dbReference type="Gene3D" id="1.10.287.100">
    <property type="match status" value="1"/>
</dbReference>
<dbReference type="PANTHER" id="PTHR39515">
    <property type="entry name" value="CONSERVED PROTEIN"/>
    <property type="match status" value="1"/>
</dbReference>
<dbReference type="STRING" id="310781.SAMN05216259_107343"/>
<evidence type="ECO:0000256" key="1">
    <source>
        <dbReference type="ARBA" id="ARBA00023015"/>
    </source>
</evidence>
<dbReference type="GO" id="GO:0003677">
    <property type="term" value="F:DNA binding"/>
    <property type="evidence" value="ECO:0007669"/>
    <property type="project" value="UniProtKB-KW"/>
</dbReference>
<dbReference type="OrthoDB" id="5022690at2"/>
<dbReference type="AlphaFoldDB" id="A0A1H0GYY4"/>
<sequence>MEESRRLAEDLRAAVGQLVRSTKQNLGTMPDAEAAVLGLLDRDGPRTIAELAQTRGVRHQSAARTVKELALTGFVATRPHPTDGRKLLVHITPAGRTALERERQARADVLADAIDRTLTARERDELRRGVELLVRLGARIRA</sequence>
<organism evidence="5 6">
    <name type="scientific">Actinacidiphila guanduensis</name>
    <dbReference type="NCBI Taxonomy" id="310781"/>
    <lineage>
        <taxon>Bacteria</taxon>
        <taxon>Bacillati</taxon>
        <taxon>Actinomycetota</taxon>
        <taxon>Actinomycetes</taxon>
        <taxon>Kitasatosporales</taxon>
        <taxon>Streptomycetaceae</taxon>
        <taxon>Actinacidiphila</taxon>
    </lineage>
</organism>
<dbReference type="Proteomes" id="UP000199341">
    <property type="component" value="Unassembled WGS sequence"/>
</dbReference>
<keyword evidence="1" id="KW-0805">Transcription regulation</keyword>
<dbReference type="InterPro" id="IPR023187">
    <property type="entry name" value="Tscrpt_reg_MarR-type_CS"/>
</dbReference>
<dbReference type="PANTHER" id="PTHR39515:SF2">
    <property type="entry name" value="HTH-TYPE TRANSCRIPTIONAL REGULATOR RV0880"/>
    <property type="match status" value="1"/>
</dbReference>
<name>A0A1H0GYY4_9ACTN</name>
<dbReference type="SUPFAM" id="SSF46785">
    <property type="entry name" value="Winged helix' DNA-binding domain"/>
    <property type="match status" value="1"/>
</dbReference>
<proteinExistence type="predicted"/>
<evidence type="ECO:0000256" key="3">
    <source>
        <dbReference type="ARBA" id="ARBA00023163"/>
    </source>
</evidence>
<accession>A0A1H0GYY4</accession>
<dbReference type="InterPro" id="IPR036390">
    <property type="entry name" value="WH_DNA-bd_sf"/>
</dbReference>
<evidence type="ECO:0000313" key="6">
    <source>
        <dbReference type="Proteomes" id="UP000199341"/>
    </source>
</evidence>
<evidence type="ECO:0000259" key="4">
    <source>
        <dbReference type="PROSITE" id="PS50995"/>
    </source>
</evidence>
<protein>
    <submittedName>
        <fullName evidence="5">DNA-binding transcriptional regulator, MarR family</fullName>
    </submittedName>
</protein>
<dbReference type="PROSITE" id="PS01117">
    <property type="entry name" value="HTH_MARR_1"/>
    <property type="match status" value="1"/>
</dbReference>
<dbReference type="PROSITE" id="PS50995">
    <property type="entry name" value="HTH_MARR_2"/>
    <property type="match status" value="1"/>
</dbReference>
<keyword evidence="2 5" id="KW-0238">DNA-binding</keyword>
<feature type="domain" description="HTH marR-type" evidence="4">
    <location>
        <begin position="1"/>
        <end position="138"/>
    </location>
</feature>
<dbReference type="InterPro" id="IPR000835">
    <property type="entry name" value="HTH_MarR-typ"/>
</dbReference>
<keyword evidence="3" id="KW-0804">Transcription</keyword>
<dbReference type="InterPro" id="IPR052526">
    <property type="entry name" value="HTH-type_Bedaq_tolerance"/>
</dbReference>
<dbReference type="Gene3D" id="1.10.10.10">
    <property type="entry name" value="Winged helix-like DNA-binding domain superfamily/Winged helix DNA-binding domain"/>
    <property type="match status" value="1"/>
</dbReference>
<keyword evidence="6" id="KW-1185">Reference proteome</keyword>
<gene>
    <name evidence="5" type="ORF">SAMN05216259_107343</name>
</gene>
<dbReference type="EMBL" id="FNIE01000007">
    <property type="protein sequence ID" value="SDO12099.1"/>
    <property type="molecule type" value="Genomic_DNA"/>
</dbReference>
<evidence type="ECO:0000313" key="5">
    <source>
        <dbReference type="EMBL" id="SDO12099.1"/>
    </source>
</evidence>
<dbReference type="InterPro" id="IPR036388">
    <property type="entry name" value="WH-like_DNA-bd_sf"/>
</dbReference>
<dbReference type="GO" id="GO:0003700">
    <property type="term" value="F:DNA-binding transcription factor activity"/>
    <property type="evidence" value="ECO:0007669"/>
    <property type="project" value="InterPro"/>
</dbReference>
<dbReference type="RefSeq" id="WP_093785509.1">
    <property type="nucleotide sequence ID" value="NZ_FNIE01000007.1"/>
</dbReference>
<dbReference type="Pfam" id="PF12802">
    <property type="entry name" value="MarR_2"/>
    <property type="match status" value="1"/>
</dbReference>
<dbReference type="SMART" id="SM00347">
    <property type="entry name" value="HTH_MARR"/>
    <property type="match status" value="1"/>
</dbReference>